<dbReference type="GO" id="GO:0008839">
    <property type="term" value="F:4-hydroxy-tetrahydrodipicolinate reductase"/>
    <property type="evidence" value="ECO:0007669"/>
    <property type="project" value="UniProtKB-EC"/>
</dbReference>
<dbReference type="InterPro" id="IPR045760">
    <property type="entry name" value="DAP_DH_C"/>
</dbReference>
<keyword evidence="6" id="KW-1185">Reference proteome</keyword>
<dbReference type="AlphaFoldDB" id="E7FVN1"/>
<evidence type="ECO:0000256" key="2">
    <source>
        <dbReference type="ARBA" id="ARBA00023002"/>
    </source>
</evidence>
<keyword evidence="2 5" id="KW-0560">Oxidoreductase</keyword>
<evidence type="ECO:0000313" key="6">
    <source>
        <dbReference type="Proteomes" id="UP000003028"/>
    </source>
</evidence>
<evidence type="ECO:0000256" key="1">
    <source>
        <dbReference type="ARBA" id="ARBA00022857"/>
    </source>
</evidence>
<sequence>MHKPSLTLTLLETLYYSCEINIKKIGGLDMKHEKIRVVQYGCGKMAEVIVRNLVDHGAEIVGAIDANPKLVGMDVGDFANLGRKTGVLISDDADKVLSECDADVAIVTVFSYMNDMYSIFETCAIHGVNVITTCEEAIYPWTTAPSETNRLDRLAKDYNITITGSGMQDIYWINMPCLVAGGVNHIQKMYGTASYNVEDYGLALAEAHGAGYDLEKFEKEITQAESLPSYMWNAGEGICAKMGWTIKSISQKSVPYVLEQAIYSETLGREIPAGDAIGMSAVTTILTHQGPELEVQCIGKVYDENDGDLCEWKIVGEPDVVFSVEKPDTVGHTCATVVNRIPQVLDAPAGFITAEKLEEIHYLTYPMDHYN</sequence>
<feature type="domain" description="Dihydrodipicolinate reductase N-terminal" evidence="3">
    <location>
        <begin position="35"/>
        <end position="132"/>
    </location>
</feature>
<accession>E7FVN1</accession>
<dbReference type="CDD" id="cd24146">
    <property type="entry name" value="nat-AmDH_N_like"/>
    <property type="match status" value="1"/>
</dbReference>
<evidence type="ECO:0000313" key="5">
    <source>
        <dbReference type="EMBL" id="EFY08951.1"/>
    </source>
</evidence>
<gene>
    <name evidence="5" type="primary">dapB</name>
    <name evidence="5" type="ORF">HMPREF0357_11058</name>
</gene>
<dbReference type="SUPFAM" id="SSF51735">
    <property type="entry name" value="NAD(P)-binding Rossmann-fold domains"/>
    <property type="match status" value="1"/>
</dbReference>
<evidence type="ECO:0000259" key="3">
    <source>
        <dbReference type="Pfam" id="PF01113"/>
    </source>
</evidence>
<dbReference type="InterPro" id="IPR036291">
    <property type="entry name" value="NAD(P)-bd_dom_sf"/>
</dbReference>
<name>E7FVN1_ERYRH</name>
<dbReference type="GO" id="GO:0009089">
    <property type="term" value="P:lysine biosynthetic process via diaminopimelate"/>
    <property type="evidence" value="ECO:0007669"/>
    <property type="project" value="InterPro"/>
</dbReference>
<dbReference type="Pfam" id="PF19328">
    <property type="entry name" value="DAP_DH_C"/>
    <property type="match status" value="1"/>
</dbReference>
<keyword evidence="1" id="KW-0521">NADP</keyword>
<dbReference type="Proteomes" id="UP000003028">
    <property type="component" value="Unassembled WGS sequence"/>
</dbReference>
<reference evidence="5" key="1">
    <citation type="submission" date="2011-01" db="EMBL/GenBank/DDBJ databases">
        <authorList>
            <person name="Muzny D."/>
            <person name="Qin X."/>
            <person name="Buhay C."/>
            <person name="Dugan-Rocha S."/>
            <person name="Ding Y."/>
            <person name="Chen G."/>
            <person name="Hawes A."/>
            <person name="Holder M."/>
            <person name="Jhangiani S."/>
            <person name="Johnson A."/>
            <person name="Khan Z."/>
            <person name="Li Z."/>
            <person name="Liu W."/>
            <person name="Liu X."/>
            <person name="Perez L."/>
            <person name="Shen H."/>
            <person name="Wang Q."/>
            <person name="Watt J."/>
            <person name="Xi L."/>
            <person name="Xin Y."/>
            <person name="Zhou J."/>
            <person name="Deng J."/>
            <person name="Jiang H."/>
            <person name="Liu Y."/>
            <person name="Qu J."/>
            <person name="Song X.-Z."/>
            <person name="Zhang L."/>
            <person name="Villasana D."/>
            <person name="Johnson A."/>
            <person name="Liu J."/>
            <person name="Liyanage D."/>
            <person name="Lorensuhewa L."/>
            <person name="Robinson T."/>
            <person name="Song A."/>
            <person name="Song B.-B."/>
            <person name="Dinh H."/>
            <person name="Thornton R."/>
            <person name="Coyle M."/>
            <person name="Francisco L."/>
            <person name="Jackson L."/>
            <person name="Javaid M."/>
            <person name="Korchina V."/>
            <person name="Kovar C."/>
            <person name="Mata R."/>
            <person name="Mathew T."/>
            <person name="Ngo R."/>
            <person name="Nguyen L."/>
            <person name="Nguyen N."/>
            <person name="Okwuonu G."/>
            <person name="Ongeri F."/>
            <person name="Pham C."/>
            <person name="Simmons D."/>
            <person name="Wilczek-Boney K."/>
            <person name="Hale W."/>
            <person name="Jakkamsetti A."/>
            <person name="Pham P."/>
            <person name="Ruth R."/>
            <person name="San Lucas F."/>
            <person name="Warren J."/>
            <person name="Zhang J."/>
            <person name="Zhao Z."/>
            <person name="Zhou C."/>
            <person name="Zhu D."/>
            <person name="Lee S."/>
            <person name="Bess C."/>
            <person name="Blankenburg K."/>
            <person name="Forbes L."/>
            <person name="Fu Q."/>
            <person name="Gubbala S."/>
            <person name="Hirani K."/>
            <person name="Jayaseelan J.C."/>
            <person name="Lara F."/>
            <person name="Munidasa M."/>
            <person name="Palculict T."/>
            <person name="Patil S."/>
            <person name="Pu L.-L."/>
            <person name="Saada N."/>
            <person name="Tang L."/>
            <person name="Weissenberger G."/>
            <person name="Zhu Y."/>
            <person name="Hemphill L."/>
            <person name="Shang Y."/>
            <person name="Youmans B."/>
            <person name="Ayvaz T."/>
            <person name="Ross M."/>
            <person name="Santibanez J."/>
            <person name="Aqrawi P."/>
            <person name="Gross S."/>
            <person name="Joshi V."/>
            <person name="Fowler G."/>
            <person name="Nazareth L."/>
            <person name="Reid J."/>
            <person name="Worley K."/>
            <person name="Petrosino J."/>
            <person name="Highlander S."/>
            <person name="Gibbs R."/>
        </authorList>
    </citation>
    <scope>NUCLEOTIDE SEQUENCE [LARGE SCALE GENOMIC DNA]</scope>
    <source>
        <strain evidence="5">ATCC 19414</strain>
    </source>
</reference>
<comment type="caution">
    <text evidence="5">The sequence shown here is derived from an EMBL/GenBank/DDBJ whole genome shotgun (WGS) entry which is preliminary data.</text>
</comment>
<protein>
    <submittedName>
        <fullName evidence="5">Dihydrodipicolinate reductase domain protein</fullName>
        <ecNumber evidence="5">1.3.1.26</ecNumber>
    </submittedName>
</protein>
<evidence type="ECO:0000259" key="4">
    <source>
        <dbReference type="Pfam" id="PF19328"/>
    </source>
</evidence>
<dbReference type="EMBL" id="ACLK02000002">
    <property type="protein sequence ID" value="EFY08951.1"/>
    <property type="molecule type" value="Genomic_DNA"/>
</dbReference>
<dbReference type="STRING" id="1648.A2I91_02300"/>
<dbReference type="Gene3D" id="3.40.50.720">
    <property type="entry name" value="NAD(P)-binding Rossmann-like Domain"/>
    <property type="match status" value="1"/>
</dbReference>
<feature type="domain" description="2,4-diaminopentanoate dehydrogenase C-terminal" evidence="4">
    <location>
        <begin position="180"/>
        <end position="358"/>
    </location>
</feature>
<dbReference type="InterPro" id="IPR000846">
    <property type="entry name" value="DapB_N"/>
</dbReference>
<dbReference type="EC" id="1.3.1.26" evidence="5"/>
<proteinExistence type="predicted"/>
<organism evidence="5 6">
    <name type="scientific">Erysipelothrix rhusiopathiae ATCC 19414</name>
    <dbReference type="NCBI Taxonomy" id="525280"/>
    <lineage>
        <taxon>Bacteria</taxon>
        <taxon>Bacillati</taxon>
        <taxon>Bacillota</taxon>
        <taxon>Erysipelotrichia</taxon>
        <taxon>Erysipelotrichales</taxon>
        <taxon>Erysipelotrichaceae</taxon>
        <taxon>Erysipelothrix</taxon>
    </lineage>
</organism>
<dbReference type="Pfam" id="PF01113">
    <property type="entry name" value="DapB_N"/>
    <property type="match status" value="1"/>
</dbReference>